<protein>
    <recommendedName>
        <fullName evidence="3">HTH domain-containing protein</fullName>
    </recommendedName>
</protein>
<dbReference type="EMBL" id="JARQAZ010000004">
    <property type="protein sequence ID" value="MDT2770237.1"/>
    <property type="molecule type" value="Genomic_DNA"/>
</dbReference>
<sequence>MKDIDYQVLKLIPSSEKRITTREISKLLRISERQVFSSTERLKKAGVPIVSERIGNKGMFIARTEEERQIGLTSFRSQIRAMEERLKQVENARLETWNYDLKDPQWRKRATGTQRVKLNGKEFTLDFELAGDDTTKGYATIPDEFFVEIEKMKNKDGRVVNG</sequence>
<gene>
    <name evidence="1" type="ORF">P7H46_05185</name>
</gene>
<reference evidence="1 2" key="1">
    <citation type="submission" date="2023-03" db="EMBL/GenBank/DDBJ databases">
        <authorList>
            <person name="Shen W."/>
            <person name="Cai J."/>
        </authorList>
    </citation>
    <scope>NUCLEOTIDE SEQUENCE [LARGE SCALE GENOMIC DNA]</scope>
    <source>
        <strain evidence="1 2">Y59</strain>
    </source>
</reference>
<accession>A0ABU3FGR7</accession>
<comment type="caution">
    <text evidence="1">The sequence shown here is derived from an EMBL/GenBank/DDBJ whole genome shotgun (WGS) entry which is preliminary data.</text>
</comment>
<dbReference type="RefSeq" id="WP_311815494.1">
    <property type="nucleotide sequence ID" value="NZ_JARQAZ010000004.1"/>
</dbReference>
<evidence type="ECO:0000313" key="1">
    <source>
        <dbReference type="EMBL" id="MDT2770237.1"/>
    </source>
</evidence>
<dbReference type="Proteomes" id="UP001269061">
    <property type="component" value="Unassembled WGS sequence"/>
</dbReference>
<keyword evidence="2" id="KW-1185">Reference proteome</keyword>
<proteinExistence type="predicted"/>
<organism evidence="1 2">
    <name type="scientific">Enterococcus pseudoavium</name>
    <dbReference type="NCBI Taxonomy" id="44007"/>
    <lineage>
        <taxon>Bacteria</taxon>
        <taxon>Bacillati</taxon>
        <taxon>Bacillota</taxon>
        <taxon>Bacilli</taxon>
        <taxon>Lactobacillales</taxon>
        <taxon>Enterococcaceae</taxon>
        <taxon>Enterococcus</taxon>
    </lineage>
</organism>
<dbReference type="InterPro" id="IPR036388">
    <property type="entry name" value="WH-like_DNA-bd_sf"/>
</dbReference>
<evidence type="ECO:0000313" key="2">
    <source>
        <dbReference type="Proteomes" id="UP001269061"/>
    </source>
</evidence>
<evidence type="ECO:0008006" key="3">
    <source>
        <dbReference type="Google" id="ProtNLM"/>
    </source>
</evidence>
<dbReference type="Gene3D" id="1.10.10.10">
    <property type="entry name" value="Winged helix-like DNA-binding domain superfamily/Winged helix DNA-binding domain"/>
    <property type="match status" value="1"/>
</dbReference>
<name>A0ABU3FGR7_9ENTE</name>